<evidence type="ECO:0000256" key="2">
    <source>
        <dbReference type="ARBA" id="ARBA00004835"/>
    </source>
</evidence>
<dbReference type="InterPro" id="IPR013749">
    <property type="entry name" value="PM/HMP-P_kinase-1"/>
</dbReference>
<comment type="pathway">
    <text evidence="2">Cofactor metabolism; pyridoxal 5'-phosphate salvage; pyridoxine 5'-phosphate from pyridoxine: step 1/1.</text>
</comment>
<dbReference type="InterPro" id="IPR004625">
    <property type="entry name" value="PyrdxlKinase"/>
</dbReference>
<dbReference type="Pfam" id="PF08205">
    <property type="entry name" value="C2-set_2"/>
    <property type="match status" value="1"/>
</dbReference>
<dbReference type="CDD" id="cd01173">
    <property type="entry name" value="pyridoxal_pyridoxamine_kinase"/>
    <property type="match status" value="1"/>
</dbReference>
<reference evidence="19" key="1">
    <citation type="submission" date="2023-03" db="EMBL/GenBank/DDBJ databases">
        <title>Electrophorus voltai genome.</title>
        <authorList>
            <person name="Bian C."/>
        </authorList>
    </citation>
    <scope>NUCLEOTIDE SEQUENCE</scope>
    <source>
        <strain evidence="19">CB-2022</strain>
        <tissue evidence="19">Muscle</tissue>
    </source>
</reference>
<keyword evidence="17" id="KW-0812">Transmembrane</keyword>
<evidence type="ECO:0000256" key="6">
    <source>
        <dbReference type="ARBA" id="ARBA00018134"/>
    </source>
</evidence>
<dbReference type="PANTHER" id="PTHR10534">
    <property type="entry name" value="PYRIDOXAL KINASE"/>
    <property type="match status" value="1"/>
</dbReference>
<comment type="similarity">
    <text evidence="4">Belongs to the pyridoxine kinase family.</text>
</comment>
<evidence type="ECO:0000256" key="17">
    <source>
        <dbReference type="SAM" id="Phobius"/>
    </source>
</evidence>
<dbReference type="GO" id="GO:0005829">
    <property type="term" value="C:cytosol"/>
    <property type="evidence" value="ECO:0007669"/>
    <property type="project" value="TreeGrafter"/>
</dbReference>
<dbReference type="InterPro" id="IPR036179">
    <property type="entry name" value="Ig-like_dom_sf"/>
</dbReference>
<dbReference type="PANTHER" id="PTHR10534:SF2">
    <property type="entry name" value="PYRIDOXAL KINASE"/>
    <property type="match status" value="1"/>
</dbReference>
<organism evidence="19 20">
    <name type="scientific">Electrophorus voltai</name>
    <dbReference type="NCBI Taxonomy" id="2609070"/>
    <lineage>
        <taxon>Eukaryota</taxon>
        <taxon>Metazoa</taxon>
        <taxon>Chordata</taxon>
        <taxon>Craniata</taxon>
        <taxon>Vertebrata</taxon>
        <taxon>Euteleostomi</taxon>
        <taxon>Actinopterygii</taxon>
        <taxon>Neopterygii</taxon>
        <taxon>Teleostei</taxon>
        <taxon>Ostariophysi</taxon>
        <taxon>Gymnotiformes</taxon>
        <taxon>Gymnotoidei</taxon>
        <taxon>Gymnotidae</taxon>
        <taxon>Electrophorus</taxon>
    </lineage>
</organism>
<evidence type="ECO:0000256" key="13">
    <source>
        <dbReference type="ARBA" id="ARBA00045787"/>
    </source>
</evidence>
<comment type="function">
    <text evidence="13">Catalyzes the phosphorylation of the dietary vitamin B6 vitamers pyridoxal (PL), pyridoxine (PN) and pyridoxamine (PM) to form pyridoxal 5'-phosphate (PLP), pyridoxine 5'-phosphate (PNP) and pyridoxamine 5'-phosphate (PMP), respectively. PLP is the active form of vitamin B6, and acts as a cofactor for over 140 different enzymatic reactions.</text>
</comment>
<comment type="catalytic activity">
    <reaction evidence="16">
        <text>pyridoxine + ATP = pyridoxine 5'-phosphate + ADP + H(+)</text>
        <dbReference type="Rhea" id="RHEA:25108"/>
        <dbReference type="ChEBI" id="CHEBI:15378"/>
        <dbReference type="ChEBI" id="CHEBI:16709"/>
        <dbReference type="ChEBI" id="CHEBI:30616"/>
        <dbReference type="ChEBI" id="CHEBI:58589"/>
        <dbReference type="ChEBI" id="CHEBI:456216"/>
        <dbReference type="EC" id="2.7.1.35"/>
    </reaction>
    <physiologicalReaction direction="left-to-right" evidence="16">
        <dbReference type="Rhea" id="RHEA:25109"/>
    </physiologicalReaction>
</comment>
<comment type="catalytic activity">
    <reaction evidence="15">
        <text>pyridoxal + ATP = pyridoxal 5'-phosphate + ADP + H(+)</text>
        <dbReference type="Rhea" id="RHEA:10224"/>
        <dbReference type="ChEBI" id="CHEBI:15378"/>
        <dbReference type="ChEBI" id="CHEBI:17310"/>
        <dbReference type="ChEBI" id="CHEBI:30616"/>
        <dbReference type="ChEBI" id="CHEBI:456216"/>
        <dbReference type="ChEBI" id="CHEBI:597326"/>
        <dbReference type="EC" id="2.7.1.35"/>
    </reaction>
    <physiologicalReaction direction="left-to-right" evidence="15">
        <dbReference type="Rhea" id="RHEA:10225"/>
    </physiologicalReaction>
</comment>
<evidence type="ECO:0000256" key="5">
    <source>
        <dbReference type="ARBA" id="ARBA00012104"/>
    </source>
</evidence>
<keyword evidence="20" id="KW-1185">Reference proteome</keyword>
<evidence type="ECO:0000256" key="14">
    <source>
        <dbReference type="ARBA" id="ARBA00047310"/>
    </source>
</evidence>
<dbReference type="Pfam" id="PF08543">
    <property type="entry name" value="Phos_pyr_kin"/>
    <property type="match status" value="1"/>
</dbReference>
<evidence type="ECO:0000256" key="4">
    <source>
        <dbReference type="ARBA" id="ARBA00008805"/>
    </source>
</evidence>
<dbReference type="SUPFAM" id="SSF53613">
    <property type="entry name" value="Ribokinase-like"/>
    <property type="match status" value="1"/>
</dbReference>
<name>A0AAD9DQ63_9TELE</name>
<dbReference type="InterPro" id="IPR013783">
    <property type="entry name" value="Ig-like_fold"/>
</dbReference>
<evidence type="ECO:0000256" key="12">
    <source>
        <dbReference type="ARBA" id="ARBA00032808"/>
    </source>
</evidence>
<keyword evidence="17" id="KW-0472">Membrane</keyword>
<evidence type="ECO:0000256" key="16">
    <source>
        <dbReference type="ARBA" id="ARBA00048524"/>
    </source>
</evidence>
<evidence type="ECO:0000313" key="20">
    <source>
        <dbReference type="Proteomes" id="UP001239994"/>
    </source>
</evidence>
<dbReference type="Gene3D" id="3.40.1190.20">
    <property type="match status" value="1"/>
</dbReference>
<keyword evidence="7" id="KW-0808">Transferase</keyword>
<evidence type="ECO:0000259" key="18">
    <source>
        <dbReference type="PROSITE" id="PS50835"/>
    </source>
</evidence>
<evidence type="ECO:0000256" key="11">
    <source>
        <dbReference type="ARBA" id="ARBA00023157"/>
    </source>
</evidence>
<comment type="caution">
    <text evidence="19">The sequence shown here is derived from an EMBL/GenBank/DDBJ whole genome shotgun (WGS) entry which is preliminary data.</text>
</comment>
<dbReference type="EC" id="2.7.1.35" evidence="5"/>
<feature type="transmembrane region" description="Helical" evidence="17">
    <location>
        <begin position="562"/>
        <end position="586"/>
    </location>
</feature>
<dbReference type="Gene3D" id="2.60.40.10">
    <property type="entry name" value="Immunoglobulins"/>
    <property type="match status" value="2"/>
</dbReference>
<dbReference type="PROSITE" id="PS50835">
    <property type="entry name" value="IG_LIKE"/>
    <property type="match status" value="2"/>
</dbReference>
<evidence type="ECO:0000256" key="9">
    <source>
        <dbReference type="ARBA" id="ARBA00022777"/>
    </source>
</evidence>
<dbReference type="GO" id="GO:0008478">
    <property type="term" value="F:pyridoxal kinase activity"/>
    <property type="evidence" value="ECO:0007669"/>
    <property type="project" value="UniProtKB-EC"/>
</dbReference>
<keyword evidence="8" id="KW-0547">Nucleotide-binding</keyword>
<dbReference type="InterPro" id="IPR029056">
    <property type="entry name" value="Ribokinase-like"/>
</dbReference>
<proteinExistence type="inferred from homology"/>
<sequence>MRERQFLNRSKKNPVIVRSTCLECLIFNEFILPSLSALSYNWGKSYDWIFHNVHRSLYSPIIRSSWIVVYCQFKAMLSGDMLEISQQRFLFSFLTILIVLGFEVDSINSVQFSNHTGYEHWKGQVLTADELHVLYEGITLNKVNQYDYILTGYTRDVSFLEMVVSMVQELKGTNPSLVYGRWHYSLYLSEAAMTESFTVDQYVPEDLLPVYREKVVPVADIITPNQFEAELLTGKKISTEKDAVEAIDLLHAMGPHTVVITSSDLLSPLGDQHLVALGSQTTVGAGGTKEKQQIRMDIPKVDAVFVGTGDLFAAMLLAWTHHHPNDLKTACEKTVSVMQHVIKRTITYAKGRIVVPPYLNIFPSGPFETEIKLTVLVPPVVSVGPVIIPVAGDGNVTLVTCTTAKTRPPAEVSWLLSLNTFVRVETSLSLQTDGTCTVTSHLIGVASKELNQQKVQCLVNHTALHTELVLDYTIVIHYPPQVAYILSVGKATKHQEFLCEADGNPKPTTFTWRRVNIQVDDKDKLLIPLSSDHNGLYVCEASNQYGSVTGSLYVYVNRESTWTTVVILGIILGTILLPFFFCIFFVSACSHISYSYGEEFTMSTATVTVCLLSHPRRIHVQKEQRSNNLEHVTLLDCCSVFSVQFRI</sequence>
<evidence type="ECO:0000256" key="3">
    <source>
        <dbReference type="ARBA" id="ARBA00005210"/>
    </source>
</evidence>
<dbReference type="InterPro" id="IPR007110">
    <property type="entry name" value="Ig-like_dom"/>
</dbReference>
<comment type="pathway">
    <text evidence="3">Cofactor metabolism; pyridoxal 5'-phosphate salvage; pyridoxal 5'-phosphate from pyridoxal: step 1/1.</text>
</comment>
<accession>A0AAD9DQ63</accession>
<evidence type="ECO:0000256" key="15">
    <source>
        <dbReference type="ARBA" id="ARBA00047377"/>
    </source>
</evidence>
<evidence type="ECO:0000313" key="19">
    <source>
        <dbReference type="EMBL" id="KAK1789063.1"/>
    </source>
</evidence>
<dbReference type="GO" id="GO:0009443">
    <property type="term" value="P:pyridoxal 5'-phosphate salvage"/>
    <property type="evidence" value="ECO:0007669"/>
    <property type="project" value="InterPro"/>
</dbReference>
<dbReference type="Proteomes" id="UP001239994">
    <property type="component" value="Unassembled WGS sequence"/>
</dbReference>
<evidence type="ECO:0000256" key="10">
    <source>
        <dbReference type="ARBA" id="ARBA00022840"/>
    </source>
</evidence>
<keyword evidence="11" id="KW-1015">Disulfide bond</keyword>
<dbReference type="InterPro" id="IPR013162">
    <property type="entry name" value="CD80_C2-set"/>
</dbReference>
<protein>
    <recommendedName>
        <fullName evidence="6">Pyridoxal kinase</fullName>
        <ecNumber evidence="5">2.7.1.35</ecNumber>
    </recommendedName>
    <alternativeName>
        <fullName evidence="12">Pyridoxine kinase</fullName>
    </alternativeName>
</protein>
<dbReference type="NCBIfam" id="TIGR00687">
    <property type="entry name" value="pyridox_kin"/>
    <property type="match status" value="1"/>
</dbReference>
<evidence type="ECO:0000256" key="8">
    <source>
        <dbReference type="ARBA" id="ARBA00022741"/>
    </source>
</evidence>
<feature type="domain" description="Ig-like" evidence="18">
    <location>
        <begin position="379"/>
        <end position="456"/>
    </location>
</feature>
<comment type="pathway">
    <text evidence="1">Cofactor metabolism; pyridoxal 5'-phosphate salvage; pyridoxamine 5'-phosphate from pyridoxamine: step 1/1.</text>
</comment>
<keyword evidence="9" id="KW-0418">Kinase</keyword>
<feature type="domain" description="Ig-like" evidence="18">
    <location>
        <begin position="480"/>
        <end position="549"/>
    </location>
</feature>
<dbReference type="GO" id="GO:0005524">
    <property type="term" value="F:ATP binding"/>
    <property type="evidence" value="ECO:0007669"/>
    <property type="project" value="UniProtKB-KW"/>
</dbReference>
<gene>
    <name evidence="19" type="ORF">P4O66_015016</name>
</gene>
<keyword evidence="10" id="KW-0067">ATP-binding</keyword>
<evidence type="ECO:0000256" key="7">
    <source>
        <dbReference type="ARBA" id="ARBA00022679"/>
    </source>
</evidence>
<evidence type="ECO:0000256" key="1">
    <source>
        <dbReference type="ARBA" id="ARBA00004750"/>
    </source>
</evidence>
<dbReference type="EMBL" id="JAROKS010000022">
    <property type="protein sequence ID" value="KAK1789063.1"/>
    <property type="molecule type" value="Genomic_DNA"/>
</dbReference>
<keyword evidence="17" id="KW-1133">Transmembrane helix</keyword>
<dbReference type="AlphaFoldDB" id="A0AAD9DQ63"/>
<dbReference type="SUPFAM" id="SSF48726">
    <property type="entry name" value="Immunoglobulin"/>
    <property type="match status" value="2"/>
</dbReference>
<comment type="catalytic activity">
    <reaction evidence="14">
        <text>pyridoxamine + ATP = pyridoxamine 5'-phosphate + ADP + H(+)</text>
        <dbReference type="Rhea" id="RHEA:25104"/>
        <dbReference type="ChEBI" id="CHEBI:15378"/>
        <dbReference type="ChEBI" id="CHEBI:30616"/>
        <dbReference type="ChEBI" id="CHEBI:57761"/>
        <dbReference type="ChEBI" id="CHEBI:58451"/>
        <dbReference type="ChEBI" id="CHEBI:456216"/>
        <dbReference type="EC" id="2.7.1.35"/>
    </reaction>
    <physiologicalReaction direction="left-to-right" evidence="14">
        <dbReference type="Rhea" id="RHEA:25105"/>
    </physiologicalReaction>
</comment>